<evidence type="ECO:0000259" key="14">
    <source>
        <dbReference type="PROSITE" id="PS50975"/>
    </source>
</evidence>
<dbReference type="Proteomes" id="UP000293036">
    <property type="component" value="Unassembled WGS sequence"/>
</dbReference>
<dbReference type="Gene3D" id="3.30.470.20">
    <property type="entry name" value="ATP-grasp fold, B domain"/>
    <property type="match status" value="1"/>
</dbReference>
<dbReference type="InterPro" id="IPR011054">
    <property type="entry name" value="Rudment_hybrid_motif"/>
</dbReference>
<dbReference type="EMBL" id="SJDT01000003">
    <property type="protein sequence ID" value="TBW22237.1"/>
    <property type="molecule type" value="Genomic_DNA"/>
</dbReference>
<dbReference type="GO" id="GO:0005524">
    <property type="term" value="F:ATP binding"/>
    <property type="evidence" value="ECO:0007669"/>
    <property type="project" value="UniProtKB-UniRule"/>
</dbReference>
<dbReference type="InterPro" id="IPR020559">
    <property type="entry name" value="PRibGlycinamide_synth_CS"/>
</dbReference>
<sequence>MKIMIVGGGGREMALVSTVARFHEVVAAGGSDAIAQLASESLPMMAWEELADEAVRRGIDLTIVGPEAPLASGIVDVFTARGLPIFGPTRAAAQIESSKAFAKEIMTQAGVPTAAFQVFTDADAARSYLDTASFPQVLKENGLRAGKGVTICGTREEAEAVLQEIELDSENPLLIEDFLDGFEFSLIVMAHGTNFVALPVAQDHKPIGEGNTGANTGGMGAISPVPRVTQAFYDEAVARVIVPTLAQMTANGTPFTGFLYAGLIQTAAGVRVIEFNARLGDPECEVILPRIESDLAGALLDLLAGGTPQVQVSEEFCLGIVLSSPGYPGTISQYPEIPSSLFEAVEAHPRADIVHMGTRFAPDSDCGSEAGGSWIAAGGRVAIVTMKGASIDECRTQLLALLEDGLAGSELYWRRDIGTFAS</sequence>
<dbReference type="GO" id="GO:0009113">
    <property type="term" value="P:purine nucleobase biosynthetic process"/>
    <property type="evidence" value="ECO:0007669"/>
    <property type="project" value="InterPro"/>
</dbReference>
<accession>A0A4Q9V0Q1</accession>
<evidence type="ECO:0000313" key="16">
    <source>
        <dbReference type="Proteomes" id="UP000293036"/>
    </source>
</evidence>
<evidence type="ECO:0000256" key="2">
    <source>
        <dbReference type="ARBA" id="ARBA00001946"/>
    </source>
</evidence>
<dbReference type="InterPro" id="IPR020561">
    <property type="entry name" value="PRibGlycinamid_synth_ATP-grasp"/>
</dbReference>
<dbReference type="Pfam" id="PF01071">
    <property type="entry name" value="GARS_A"/>
    <property type="match status" value="1"/>
</dbReference>
<evidence type="ECO:0000256" key="3">
    <source>
        <dbReference type="ARBA" id="ARBA00005174"/>
    </source>
</evidence>
<dbReference type="NCBIfam" id="TIGR00877">
    <property type="entry name" value="purD"/>
    <property type="match status" value="1"/>
</dbReference>
<dbReference type="SUPFAM" id="SSF56059">
    <property type="entry name" value="Glutathione synthetase ATP-binding domain-like"/>
    <property type="match status" value="1"/>
</dbReference>
<dbReference type="SUPFAM" id="SSF51246">
    <property type="entry name" value="Rudiment single hybrid motif"/>
    <property type="match status" value="1"/>
</dbReference>
<reference evidence="15 16" key="1">
    <citation type="submission" date="2019-02" db="EMBL/GenBank/DDBJ databases">
        <title>Arcanobacterium bovis sp. nov., isolated from the milk of a cow with mastitis.</title>
        <authorList>
            <person name="Sammra O."/>
            <person name="Foster G."/>
            <person name="Hassan A."/>
            <person name="Alssahen M."/>
            <person name="Laemmler C."/>
            <person name="Borowiak M."/>
            <person name="Malorny B."/>
            <person name="Abdulmawjood A."/>
        </authorList>
    </citation>
    <scope>NUCLEOTIDE SEQUENCE [LARGE SCALE GENOMIC DNA]</scope>
    <source>
        <strain evidence="15 16">C605018/01/1</strain>
    </source>
</reference>
<comment type="cofactor">
    <cofactor evidence="2">
        <name>Mg(2+)</name>
        <dbReference type="ChEBI" id="CHEBI:18420"/>
    </cofactor>
</comment>
<keyword evidence="8 13" id="KW-0067">ATP-binding</keyword>
<comment type="catalytic activity">
    <reaction evidence="12">
        <text>5-phospho-beta-D-ribosylamine + glycine + ATP = N(1)-(5-phospho-beta-D-ribosyl)glycinamide + ADP + phosphate + H(+)</text>
        <dbReference type="Rhea" id="RHEA:17453"/>
        <dbReference type="ChEBI" id="CHEBI:15378"/>
        <dbReference type="ChEBI" id="CHEBI:30616"/>
        <dbReference type="ChEBI" id="CHEBI:43474"/>
        <dbReference type="ChEBI" id="CHEBI:57305"/>
        <dbReference type="ChEBI" id="CHEBI:58681"/>
        <dbReference type="ChEBI" id="CHEBI:143788"/>
        <dbReference type="ChEBI" id="CHEBI:456216"/>
        <dbReference type="EC" id="6.3.4.13"/>
    </reaction>
</comment>
<gene>
    <name evidence="12 15" type="primary">purD</name>
    <name evidence="15" type="ORF">EZJ44_05310</name>
</gene>
<dbReference type="OrthoDB" id="9807240at2"/>
<keyword evidence="5 12" id="KW-0436">Ligase</keyword>
<dbReference type="GO" id="GO:0006189">
    <property type="term" value="P:'de novo' IMP biosynthetic process"/>
    <property type="evidence" value="ECO:0007669"/>
    <property type="project" value="UniProtKB-UniRule"/>
</dbReference>
<dbReference type="SUPFAM" id="SSF52440">
    <property type="entry name" value="PreATP-grasp domain"/>
    <property type="match status" value="1"/>
</dbReference>
<dbReference type="Pfam" id="PF02843">
    <property type="entry name" value="GARS_C"/>
    <property type="match status" value="1"/>
</dbReference>
<dbReference type="GO" id="GO:0004637">
    <property type="term" value="F:phosphoribosylamine-glycine ligase activity"/>
    <property type="evidence" value="ECO:0007669"/>
    <property type="project" value="UniProtKB-UniRule"/>
</dbReference>
<dbReference type="Pfam" id="PF02844">
    <property type="entry name" value="GARS_N"/>
    <property type="match status" value="1"/>
</dbReference>
<dbReference type="PANTHER" id="PTHR43472">
    <property type="entry name" value="PHOSPHORIBOSYLAMINE--GLYCINE LIGASE"/>
    <property type="match status" value="1"/>
</dbReference>
<comment type="similarity">
    <text evidence="9 12">Belongs to the GARS family.</text>
</comment>
<dbReference type="AlphaFoldDB" id="A0A4Q9V0Q1"/>
<dbReference type="UniPathway" id="UPA00074">
    <property type="reaction ID" value="UER00125"/>
</dbReference>
<dbReference type="HAMAP" id="MF_00138">
    <property type="entry name" value="GARS"/>
    <property type="match status" value="1"/>
</dbReference>
<comment type="caution">
    <text evidence="15">The sequence shown here is derived from an EMBL/GenBank/DDBJ whole genome shotgun (WGS) entry which is preliminary data.</text>
</comment>
<dbReference type="InterPro" id="IPR020562">
    <property type="entry name" value="PRibGlycinamide_synth_N"/>
</dbReference>
<evidence type="ECO:0000256" key="1">
    <source>
        <dbReference type="ARBA" id="ARBA00001936"/>
    </source>
</evidence>
<comment type="cofactor">
    <cofactor evidence="1">
        <name>Mn(2+)</name>
        <dbReference type="ChEBI" id="CHEBI:29035"/>
    </cofactor>
</comment>
<dbReference type="PROSITE" id="PS00184">
    <property type="entry name" value="GARS"/>
    <property type="match status" value="1"/>
</dbReference>
<dbReference type="Gene3D" id="3.30.1490.20">
    <property type="entry name" value="ATP-grasp fold, A domain"/>
    <property type="match status" value="1"/>
</dbReference>
<dbReference type="InterPro" id="IPR000115">
    <property type="entry name" value="PRibGlycinamide_synth"/>
</dbReference>
<keyword evidence="16" id="KW-1185">Reference proteome</keyword>
<dbReference type="InterPro" id="IPR037123">
    <property type="entry name" value="PRibGlycinamide_synth_C_sf"/>
</dbReference>
<evidence type="ECO:0000256" key="12">
    <source>
        <dbReference type="HAMAP-Rule" id="MF_00138"/>
    </source>
</evidence>
<name>A0A4Q9V0Q1_9ACTO</name>
<proteinExistence type="inferred from homology"/>
<comment type="pathway">
    <text evidence="3 12">Purine metabolism; IMP biosynthesis via de novo pathway; N(1)-(5-phospho-D-ribosyl)glycinamide from 5-phospho-alpha-D-ribose 1-diphosphate: step 2/2.</text>
</comment>
<keyword evidence="6 13" id="KW-0547">Nucleotide-binding</keyword>
<evidence type="ECO:0000256" key="5">
    <source>
        <dbReference type="ARBA" id="ARBA00022598"/>
    </source>
</evidence>
<evidence type="ECO:0000256" key="4">
    <source>
        <dbReference type="ARBA" id="ARBA00013255"/>
    </source>
</evidence>
<dbReference type="InterPro" id="IPR011761">
    <property type="entry name" value="ATP-grasp"/>
</dbReference>
<dbReference type="SMART" id="SM01209">
    <property type="entry name" value="GARS_A"/>
    <property type="match status" value="1"/>
</dbReference>
<dbReference type="EC" id="6.3.4.13" evidence="4 12"/>
<dbReference type="PANTHER" id="PTHR43472:SF1">
    <property type="entry name" value="PHOSPHORIBOSYLAMINE--GLYCINE LIGASE, CHLOROPLASTIC"/>
    <property type="match status" value="1"/>
</dbReference>
<dbReference type="Gene3D" id="3.90.600.10">
    <property type="entry name" value="Phosphoribosylglycinamide synthetase, C-terminal domain"/>
    <property type="match status" value="1"/>
</dbReference>
<evidence type="ECO:0000256" key="7">
    <source>
        <dbReference type="ARBA" id="ARBA00022755"/>
    </source>
</evidence>
<dbReference type="GO" id="GO:0046872">
    <property type="term" value="F:metal ion binding"/>
    <property type="evidence" value="ECO:0007669"/>
    <property type="project" value="InterPro"/>
</dbReference>
<protein>
    <recommendedName>
        <fullName evidence="4 12">Phosphoribosylamine--glycine ligase</fullName>
        <ecNumber evidence="4 12">6.3.4.13</ecNumber>
    </recommendedName>
    <alternativeName>
        <fullName evidence="12">GARS</fullName>
    </alternativeName>
    <alternativeName>
        <fullName evidence="10 12">Glycinamide ribonucleotide synthetase</fullName>
    </alternativeName>
    <alternativeName>
        <fullName evidence="11 12">Phosphoribosylglycinamide synthetase</fullName>
    </alternativeName>
</protein>
<keyword evidence="7 12" id="KW-0658">Purine biosynthesis</keyword>
<evidence type="ECO:0000256" key="10">
    <source>
        <dbReference type="ARBA" id="ARBA00042242"/>
    </source>
</evidence>
<evidence type="ECO:0000256" key="13">
    <source>
        <dbReference type="PROSITE-ProRule" id="PRU00409"/>
    </source>
</evidence>
<dbReference type="PROSITE" id="PS50975">
    <property type="entry name" value="ATP_GRASP"/>
    <property type="match status" value="1"/>
</dbReference>
<organism evidence="15 16">
    <name type="scientific">Arcanobacterium bovis</name>
    <dbReference type="NCBI Taxonomy" id="2529275"/>
    <lineage>
        <taxon>Bacteria</taxon>
        <taxon>Bacillati</taxon>
        <taxon>Actinomycetota</taxon>
        <taxon>Actinomycetes</taxon>
        <taxon>Actinomycetales</taxon>
        <taxon>Actinomycetaceae</taxon>
        <taxon>Arcanobacterium</taxon>
    </lineage>
</organism>
<dbReference type="InterPro" id="IPR020560">
    <property type="entry name" value="PRibGlycinamide_synth_C-dom"/>
</dbReference>
<dbReference type="InterPro" id="IPR016185">
    <property type="entry name" value="PreATP-grasp_dom_sf"/>
</dbReference>
<evidence type="ECO:0000256" key="11">
    <source>
        <dbReference type="ARBA" id="ARBA00042864"/>
    </source>
</evidence>
<dbReference type="InterPro" id="IPR013815">
    <property type="entry name" value="ATP_grasp_subdomain_1"/>
</dbReference>
<dbReference type="Gene3D" id="3.40.50.20">
    <property type="match status" value="1"/>
</dbReference>
<evidence type="ECO:0000256" key="9">
    <source>
        <dbReference type="ARBA" id="ARBA00038345"/>
    </source>
</evidence>
<evidence type="ECO:0000313" key="15">
    <source>
        <dbReference type="EMBL" id="TBW22237.1"/>
    </source>
</evidence>
<evidence type="ECO:0000256" key="6">
    <source>
        <dbReference type="ARBA" id="ARBA00022741"/>
    </source>
</evidence>
<evidence type="ECO:0000256" key="8">
    <source>
        <dbReference type="ARBA" id="ARBA00022840"/>
    </source>
</evidence>
<dbReference type="SMART" id="SM01210">
    <property type="entry name" value="GARS_C"/>
    <property type="match status" value="1"/>
</dbReference>
<feature type="domain" description="ATP-grasp" evidence="14">
    <location>
        <begin position="103"/>
        <end position="304"/>
    </location>
</feature>
<dbReference type="RefSeq" id="WP_131280993.1">
    <property type="nucleotide sequence ID" value="NZ_JBHSLR010000009.1"/>
</dbReference>